<dbReference type="InterPro" id="IPR046342">
    <property type="entry name" value="CBS_dom_sf"/>
</dbReference>
<keyword evidence="4" id="KW-1185">Reference proteome</keyword>
<keyword evidence="2" id="KW-0129">CBS domain</keyword>
<comment type="caution">
    <text evidence="3">The sequence shown here is derived from an EMBL/GenBank/DDBJ whole genome shotgun (WGS) entry which is preliminary data.</text>
</comment>
<dbReference type="InterPro" id="IPR051280">
    <property type="entry name" value="Cl-channel/antiporter"/>
</dbReference>
<dbReference type="PANTHER" id="PTHR11689">
    <property type="entry name" value="CHLORIDE CHANNEL PROTEIN CLC FAMILY MEMBER"/>
    <property type="match status" value="1"/>
</dbReference>
<protein>
    <submittedName>
        <fullName evidence="3">Uncharacterized protein</fullName>
    </submittedName>
</protein>
<dbReference type="CDD" id="cd04591">
    <property type="entry name" value="CBS_pair_voltage-gated_CLC_euk_bac"/>
    <property type="match status" value="1"/>
</dbReference>
<dbReference type="GO" id="GO:0015108">
    <property type="term" value="F:chloride transmembrane transporter activity"/>
    <property type="evidence" value="ECO:0007669"/>
    <property type="project" value="TreeGrafter"/>
</dbReference>
<dbReference type="SUPFAM" id="SSF54631">
    <property type="entry name" value="CBS-domain pair"/>
    <property type="match status" value="1"/>
</dbReference>
<evidence type="ECO:0000313" key="3">
    <source>
        <dbReference type="EMBL" id="KAH9304619.1"/>
    </source>
</evidence>
<reference evidence="3 4" key="1">
    <citation type="journal article" date="2021" name="Nat. Plants">
        <title>The Taxus genome provides insights into paclitaxel biosynthesis.</title>
        <authorList>
            <person name="Xiong X."/>
            <person name="Gou J."/>
            <person name="Liao Q."/>
            <person name="Li Y."/>
            <person name="Zhou Q."/>
            <person name="Bi G."/>
            <person name="Li C."/>
            <person name="Du R."/>
            <person name="Wang X."/>
            <person name="Sun T."/>
            <person name="Guo L."/>
            <person name="Liang H."/>
            <person name="Lu P."/>
            <person name="Wu Y."/>
            <person name="Zhang Z."/>
            <person name="Ro D.K."/>
            <person name="Shang Y."/>
            <person name="Huang S."/>
            <person name="Yan J."/>
        </authorList>
    </citation>
    <scope>NUCLEOTIDE SEQUENCE [LARGE SCALE GENOMIC DNA]</scope>
    <source>
        <strain evidence="3">Ta-2019</strain>
    </source>
</reference>
<feature type="non-terminal residue" evidence="3">
    <location>
        <position position="152"/>
    </location>
</feature>
<name>A0AA38CWN2_TAXCH</name>
<dbReference type="AlphaFoldDB" id="A0AA38CWN2"/>
<dbReference type="PANTHER" id="PTHR11689:SF144">
    <property type="entry name" value="CHLORIDE CHANNEL PROTEIN"/>
    <property type="match status" value="1"/>
</dbReference>
<proteinExistence type="predicted"/>
<gene>
    <name evidence="3" type="ORF">KI387_009023</name>
</gene>
<accession>A0AA38CWN2</accession>
<keyword evidence="1" id="KW-0677">Repeat</keyword>
<dbReference type="Proteomes" id="UP000824469">
    <property type="component" value="Unassembled WGS sequence"/>
</dbReference>
<organism evidence="3 4">
    <name type="scientific">Taxus chinensis</name>
    <name type="common">Chinese yew</name>
    <name type="synonym">Taxus wallichiana var. chinensis</name>
    <dbReference type="NCBI Taxonomy" id="29808"/>
    <lineage>
        <taxon>Eukaryota</taxon>
        <taxon>Viridiplantae</taxon>
        <taxon>Streptophyta</taxon>
        <taxon>Embryophyta</taxon>
        <taxon>Tracheophyta</taxon>
        <taxon>Spermatophyta</taxon>
        <taxon>Pinopsida</taxon>
        <taxon>Pinidae</taxon>
        <taxon>Conifers II</taxon>
        <taxon>Cupressales</taxon>
        <taxon>Taxaceae</taxon>
        <taxon>Taxus</taxon>
    </lineage>
</organism>
<dbReference type="EMBL" id="JAHRHJ020000008">
    <property type="protein sequence ID" value="KAH9304619.1"/>
    <property type="molecule type" value="Genomic_DNA"/>
</dbReference>
<sequence>DVVTGLLVTLYGIEKVGKVVQILKNTKHNAFPIIDKPPYANISVLWGLVLRSHLLVLLKKKEFQASKGNAVVSAGLKQKYSYEDFVKLGSGKGLKIEEIEVSKEEEEMYVDLYPVINTSPYTVAETMSLAKALILFRHVGLRHLCVVPKEAE</sequence>
<feature type="non-terminal residue" evidence="3">
    <location>
        <position position="1"/>
    </location>
</feature>
<evidence type="ECO:0000256" key="2">
    <source>
        <dbReference type="ARBA" id="ARBA00023122"/>
    </source>
</evidence>
<dbReference type="GO" id="GO:0009705">
    <property type="term" value="C:plant-type vacuole membrane"/>
    <property type="evidence" value="ECO:0007669"/>
    <property type="project" value="TreeGrafter"/>
</dbReference>
<evidence type="ECO:0000313" key="4">
    <source>
        <dbReference type="Proteomes" id="UP000824469"/>
    </source>
</evidence>
<dbReference type="Gene3D" id="3.10.580.10">
    <property type="entry name" value="CBS-domain"/>
    <property type="match status" value="1"/>
</dbReference>
<evidence type="ECO:0000256" key="1">
    <source>
        <dbReference type="ARBA" id="ARBA00022737"/>
    </source>
</evidence>